<accession>A0A9K3GJP7</accession>
<comment type="caution">
    <text evidence="2">The sequence shown here is derived from an EMBL/GenBank/DDBJ whole genome shotgun (WGS) entry which is preliminary data.</text>
</comment>
<gene>
    <name evidence="2" type="ORF">KIPB_007027</name>
</gene>
<proteinExistence type="predicted"/>
<evidence type="ECO:0000313" key="3">
    <source>
        <dbReference type="Proteomes" id="UP000265618"/>
    </source>
</evidence>
<evidence type="ECO:0000313" key="2">
    <source>
        <dbReference type="EMBL" id="GIQ85377.1"/>
    </source>
</evidence>
<name>A0A9K3GJP7_9EUKA</name>
<keyword evidence="3" id="KW-1185">Reference proteome</keyword>
<organism evidence="2 3">
    <name type="scientific">Kipferlia bialata</name>
    <dbReference type="NCBI Taxonomy" id="797122"/>
    <lineage>
        <taxon>Eukaryota</taxon>
        <taxon>Metamonada</taxon>
        <taxon>Carpediemonas-like organisms</taxon>
        <taxon>Kipferlia</taxon>
    </lineage>
</organism>
<evidence type="ECO:0000256" key="1">
    <source>
        <dbReference type="SAM" id="MobiDB-lite"/>
    </source>
</evidence>
<feature type="non-terminal residue" evidence="2">
    <location>
        <position position="1"/>
    </location>
</feature>
<protein>
    <submittedName>
        <fullName evidence="2">Uncharacterized protein</fullName>
    </submittedName>
</protein>
<sequence length="1191" mass="125669">VTPSSPPLSIPLSHLGSAIRLCADRVVCVDNMGSSVSSVPFVGPARSMTPAQALSLPRREGTSVLSVSVSPSGEVYRAFTRSTPGHSILVLDVHSVSAETHTLTCHGQSEVMHIRSTDTTSSPTLSHVSMTFAEGNAVLSVRIEGGVTLEVGKAKLKAVPEGADALVTVVDTHGAGFEPSIWPSLDIPTRYDICEPLPREPRYRVGAVGLVPSYTSARPSVSPDGRYIATACLPERGAEAKTCNIEGRDVDFETDWDVSYGVPEPLPPLSGGLIGMYEPVYPSEPHERVTLLTPYLDTEGERENLVWHGWLGDRLLGTLEGTTVNVYSGSNYIWHLSHSVDLAPLLGCEIGTTGGVTLCSDSDSILCAFTDGIDGSVSVSRLSYTQSIAAGPERVYHTANGHLLLSGPVIPAPPAYLEDLPLSLSPDEEGEGYSVGVVGNVSGDGCVVGSEGVFVDTPTVKGVMVLKGGSVPVHACVAGVRERQQGEEQMEVEVPFPIVCVACTDSLSIHRLRESEAEGEGVSSTPIASWSLSDCPTGVVHMHTEAETDTHHILVPFTDSCCVVSVTDRTASLTAVSLSRPLPPLPMCIAHLMPGVLKHIQNREPYWIVPSSPPTLVGLSISPKRERDGATLYVGGKTVLRAPVGSLSSVFSVPHRERGAAVVAAVLGNQLCLCTVRGAEAEGERVSVHISTWVEAGSRPIRIGTTASDPGVVLSVPRGNTETLYPRPYIASLLAGCDTATVLGVCMRHRLGLLMAVSVNEGVVASATPSQLLRLSESLSTPPEATRQLVDTTVALFNARMETDPSVQKCLLVFLTCLASLVHKAPTRMDMLLRHAQVASGMHSCTSVQTWAKAGKDTLSLGGYDVSRVAAVSMVLFGTAPQWEGEEAAVSTRLQAAMSLPGLVAAWLPASFPSADALAAAVAGSIGDPDVRHVAQGWFAETAEELTLEGAATPMKTARFLIASLLCRNMPHLCSAVGALCPAAVKAKGKKKGPNKLEQRKLKKQRQSTTALAAAETGPKRTSLVSAIVSFTNGQSDRATFASRAGSCPLLSPAMPPTTPALCASLMAEPAPVLEDVLTTHKDTVLGALTSRTAKHLSLVNRCERLVKGGDKVPANAKDRHQEKVLQTMADRDTVGAEVIGLYSALADICAVCVGLALWERERDAERETSWWAHAVAVVRAAVSVGSDTEE</sequence>
<dbReference type="EMBL" id="BDIP01001910">
    <property type="protein sequence ID" value="GIQ85377.1"/>
    <property type="molecule type" value="Genomic_DNA"/>
</dbReference>
<dbReference type="OrthoDB" id="40048at2759"/>
<dbReference type="Proteomes" id="UP000265618">
    <property type="component" value="Unassembled WGS sequence"/>
</dbReference>
<feature type="non-terminal residue" evidence="2">
    <location>
        <position position="1191"/>
    </location>
</feature>
<dbReference type="AlphaFoldDB" id="A0A9K3GJP7"/>
<feature type="region of interest" description="Disordered" evidence="1">
    <location>
        <begin position="990"/>
        <end position="1017"/>
    </location>
</feature>
<reference evidence="2 3" key="1">
    <citation type="journal article" date="2018" name="PLoS ONE">
        <title>The draft genome of Kipferlia bialata reveals reductive genome evolution in fornicate parasites.</title>
        <authorList>
            <person name="Tanifuji G."/>
            <person name="Takabayashi S."/>
            <person name="Kume K."/>
            <person name="Takagi M."/>
            <person name="Nakayama T."/>
            <person name="Kamikawa R."/>
            <person name="Inagaki Y."/>
            <person name="Hashimoto T."/>
        </authorList>
    </citation>
    <scope>NUCLEOTIDE SEQUENCE [LARGE SCALE GENOMIC DNA]</scope>
    <source>
        <strain evidence="2">NY0173</strain>
    </source>
</reference>